<comment type="similarity">
    <text evidence="4 5">Belongs to the Rsd/AlgQ family.</text>
</comment>
<dbReference type="Gene3D" id="1.20.120.1370">
    <property type="entry name" value="Regulator of RNA polymerase sigma(70) subunit, domain 4"/>
    <property type="match status" value="1"/>
</dbReference>
<keyword evidence="3 4" id="KW-0804">Transcription</keyword>
<dbReference type="Pfam" id="PF04353">
    <property type="entry name" value="Rsd_AlgQ"/>
    <property type="match status" value="1"/>
</dbReference>
<organism evidence="6 7">
    <name type="scientific">Jejubacter calystegiae</name>
    <dbReference type="NCBI Taxonomy" id="2579935"/>
    <lineage>
        <taxon>Bacteria</taxon>
        <taxon>Pseudomonadati</taxon>
        <taxon>Pseudomonadota</taxon>
        <taxon>Gammaproteobacteria</taxon>
        <taxon>Enterobacterales</taxon>
        <taxon>Enterobacteriaceae</taxon>
        <taxon>Jejubacter</taxon>
    </lineage>
</organism>
<dbReference type="GO" id="GO:0005737">
    <property type="term" value="C:cytoplasm"/>
    <property type="evidence" value="ECO:0007669"/>
    <property type="project" value="UniProtKB-SubCell"/>
</dbReference>
<dbReference type="InterPro" id="IPR038309">
    <property type="entry name" value="Rsd/AlgQ_sf"/>
</dbReference>
<keyword evidence="2 4" id="KW-0805">Transcription regulation</keyword>
<dbReference type="GO" id="GO:0006355">
    <property type="term" value="P:regulation of DNA-templated transcription"/>
    <property type="evidence" value="ECO:0007669"/>
    <property type="project" value="InterPro"/>
</dbReference>
<proteinExistence type="inferred from homology"/>
<gene>
    <name evidence="4" type="primary">rsd</name>
    <name evidence="6" type="ORF">FEM41_07040</name>
</gene>
<dbReference type="KEGG" id="izh:FEM41_07040"/>
<comment type="subcellular location">
    <subcellularLocation>
        <location evidence="4">Cytoplasm</location>
    </subcellularLocation>
</comment>
<keyword evidence="1 4" id="KW-0963">Cytoplasm</keyword>
<evidence type="ECO:0000256" key="5">
    <source>
        <dbReference type="RuleBase" id="RU004409"/>
    </source>
</evidence>
<evidence type="ECO:0000256" key="1">
    <source>
        <dbReference type="ARBA" id="ARBA00022490"/>
    </source>
</evidence>
<comment type="subunit">
    <text evidence="4">Interacts with RpoD.</text>
</comment>
<evidence type="ECO:0000313" key="7">
    <source>
        <dbReference type="Proteomes" id="UP000302163"/>
    </source>
</evidence>
<evidence type="ECO:0000256" key="2">
    <source>
        <dbReference type="ARBA" id="ARBA00023015"/>
    </source>
</evidence>
<evidence type="ECO:0000256" key="3">
    <source>
        <dbReference type="ARBA" id="ARBA00023163"/>
    </source>
</evidence>
<sequence length="166" mass="18798">MLNQLERLAERVGGCNELIDRLLQDRKQLLVAYYNLVGIKPGKGSLSALDEMALDDFCQRLVDYLSCGHFNIYERIIREMEEGEPRTSAGQLWTQLEANTQQIMDYYDSHLEIAIDHDNCLEFHQVLSKLGESMASRFTLEDSLIVLALGDSLDSANDCGHFARPA</sequence>
<reference evidence="6 7" key="1">
    <citation type="submission" date="2019-05" db="EMBL/GenBank/DDBJ databases">
        <title>Complete genome sequence of Izhakiella calystegiae KSNA2, an endophyte isolated from beach morning glory (Calystegia soldanella).</title>
        <authorList>
            <person name="Jiang L."/>
            <person name="Jeong J.C."/>
            <person name="Kim C.Y."/>
            <person name="Kim D.H."/>
            <person name="Kim S.W."/>
            <person name="Lee j."/>
        </authorList>
    </citation>
    <scope>NUCLEOTIDE SEQUENCE [LARGE SCALE GENOMIC DNA]</scope>
    <source>
        <strain evidence="6 7">KSNA2</strain>
    </source>
</reference>
<dbReference type="NCBIfam" id="NF008723">
    <property type="entry name" value="PRK11718.1"/>
    <property type="match status" value="1"/>
</dbReference>
<dbReference type="Proteomes" id="UP000302163">
    <property type="component" value="Chromosome"/>
</dbReference>
<dbReference type="EMBL" id="CP040428">
    <property type="protein sequence ID" value="QCT19422.1"/>
    <property type="molecule type" value="Genomic_DNA"/>
</dbReference>
<dbReference type="AlphaFoldDB" id="A0A4P8YLQ7"/>
<dbReference type="RefSeq" id="WP_138095306.1">
    <property type="nucleotide sequence ID" value="NZ_CP040428.1"/>
</dbReference>
<comment type="function">
    <text evidence="4">Binds RpoD and negatively regulates RpoD-mediated transcription activation by preventing the interaction between the primary sigma factor RpoD with the catalytic core of the RNA polymerase and with promoter DNA. May be involved in replacement of the RNA polymerase sigma subunit from RpoD to RpoS during the transition from exponential growth to the stationary phase.</text>
</comment>
<dbReference type="InterPro" id="IPR007448">
    <property type="entry name" value="Sigma70_reg_Rsd_AlgQ"/>
</dbReference>
<dbReference type="PIRSF" id="PIRSF016548">
    <property type="entry name" value="Rsd_AlgQ"/>
    <property type="match status" value="1"/>
</dbReference>
<name>A0A4P8YLQ7_9ENTR</name>
<evidence type="ECO:0000256" key="4">
    <source>
        <dbReference type="HAMAP-Rule" id="MF_01181"/>
    </source>
</evidence>
<keyword evidence="7" id="KW-1185">Reference proteome</keyword>
<accession>A0A4P8YLQ7</accession>
<evidence type="ECO:0000313" key="6">
    <source>
        <dbReference type="EMBL" id="QCT19422.1"/>
    </source>
</evidence>
<dbReference type="HAMAP" id="MF_01181">
    <property type="entry name" value="Rsd"/>
    <property type="match status" value="1"/>
</dbReference>
<dbReference type="InterPro" id="IPR023785">
    <property type="entry name" value="Sigma70_reg_Rsd"/>
</dbReference>
<protein>
    <recommendedName>
        <fullName evidence="4">Regulator of sigma D</fullName>
    </recommendedName>
</protein>
<dbReference type="OrthoDB" id="5567237at2"/>